<dbReference type="InterPro" id="IPR017788">
    <property type="entry name" value="Hda"/>
</dbReference>
<evidence type="ECO:0000313" key="3">
    <source>
        <dbReference type="Proteomes" id="UP001251857"/>
    </source>
</evidence>
<dbReference type="Proteomes" id="UP001251857">
    <property type="component" value="Unassembled WGS sequence"/>
</dbReference>
<dbReference type="RefSeq" id="WP_311653235.1">
    <property type="nucleotide sequence ID" value="NZ_JAVRIB010000009.1"/>
</dbReference>
<name>A0ABU3C1A4_9GAMM</name>
<dbReference type="InterPro" id="IPR055199">
    <property type="entry name" value="Hda_lid"/>
</dbReference>
<dbReference type="PANTHER" id="PTHR30050:SF5">
    <property type="entry name" value="DNAA REGULATORY INACTIVATOR HDA"/>
    <property type="match status" value="1"/>
</dbReference>
<reference evidence="2 3" key="1">
    <citation type="submission" date="2023-09" db="EMBL/GenBank/DDBJ databases">
        <authorList>
            <person name="Rey-Velasco X."/>
        </authorList>
    </citation>
    <scope>NUCLEOTIDE SEQUENCE [LARGE SCALE GENOMIC DNA]</scope>
    <source>
        <strain evidence="2 3">W335</strain>
    </source>
</reference>
<sequence length="236" mass="24760">MKAESAASLPSAQLPLGVQLPDTATLAGFAPGPNAAALAAARQAAIGPDERGYFCGGPGKTHLLQAACRAAGEAGRRATFLPLTDWRDQPPAILDGLAGLDLVCLDEVDAVAGNRAWEEALVGALDGWRTAGASVLAAAPAAPAQLTGLLADLRSRLGWGAVYALQEPADDDKRRVLVARAASRGLTMPDEVARYLLTHTSRDLRRLMPLLARLDRASLAAQRRLTIPFVKQVCQT</sequence>
<proteinExistence type="predicted"/>
<evidence type="ECO:0000259" key="1">
    <source>
        <dbReference type="Pfam" id="PF22688"/>
    </source>
</evidence>
<dbReference type="EMBL" id="JAVRIB010000009">
    <property type="protein sequence ID" value="MDT0635340.1"/>
    <property type="molecule type" value="Genomic_DNA"/>
</dbReference>
<keyword evidence="3" id="KW-1185">Reference proteome</keyword>
<protein>
    <submittedName>
        <fullName evidence="2">DnaA regulatory inactivator Hda</fullName>
    </submittedName>
</protein>
<dbReference type="PANTHER" id="PTHR30050">
    <property type="entry name" value="CHROMOSOMAL REPLICATION INITIATOR PROTEIN DNAA"/>
    <property type="match status" value="1"/>
</dbReference>
<dbReference type="Gene3D" id="1.10.8.60">
    <property type="match status" value="1"/>
</dbReference>
<dbReference type="SUPFAM" id="SSF52540">
    <property type="entry name" value="P-loop containing nucleoside triphosphate hydrolases"/>
    <property type="match status" value="1"/>
</dbReference>
<dbReference type="InterPro" id="IPR027417">
    <property type="entry name" value="P-loop_NTPase"/>
</dbReference>
<dbReference type="Pfam" id="PF22688">
    <property type="entry name" value="Hda_lid"/>
    <property type="match status" value="1"/>
</dbReference>
<feature type="domain" description="Hda lid" evidence="1">
    <location>
        <begin position="170"/>
        <end position="233"/>
    </location>
</feature>
<dbReference type="Gene3D" id="3.40.50.300">
    <property type="entry name" value="P-loop containing nucleotide triphosphate hydrolases"/>
    <property type="match status" value="1"/>
</dbReference>
<dbReference type="NCBIfam" id="TIGR03420">
    <property type="entry name" value="DnaA_homol_Hda"/>
    <property type="match status" value="1"/>
</dbReference>
<evidence type="ECO:0000313" key="2">
    <source>
        <dbReference type="EMBL" id="MDT0635340.1"/>
    </source>
</evidence>
<accession>A0ABU3C1A4</accession>
<gene>
    <name evidence="2" type="primary">hda</name>
    <name evidence="2" type="ORF">RM532_10270</name>
</gene>
<organism evidence="2 3">
    <name type="scientific">Spectribacter hydrogenoxidans</name>
    <dbReference type="NCBI Taxonomy" id="3075608"/>
    <lineage>
        <taxon>Bacteria</taxon>
        <taxon>Pseudomonadati</taxon>
        <taxon>Pseudomonadota</taxon>
        <taxon>Gammaproteobacteria</taxon>
        <taxon>Salinisphaerales</taxon>
        <taxon>Salinisphaeraceae</taxon>
        <taxon>Spectribacter</taxon>
    </lineage>
</organism>
<comment type="caution">
    <text evidence="2">The sequence shown here is derived from an EMBL/GenBank/DDBJ whole genome shotgun (WGS) entry which is preliminary data.</text>
</comment>